<protein>
    <submittedName>
        <fullName evidence="1">Uncharacterized protein</fullName>
    </submittedName>
</protein>
<proteinExistence type="predicted"/>
<evidence type="ECO:0000313" key="2">
    <source>
        <dbReference type="Proteomes" id="UP000294664"/>
    </source>
</evidence>
<keyword evidence="2" id="KW-1185">Reference proteome</keyword>
<sequence>MTNIQMTVVDCGPLSPEKAKIVAFAEGTVNNRGEGVSMPSVRMASRAITRAE</sequence>
<reference evidence="1 2" key="1">
    <citation type="submission" date="2019-03" db="EMBL/GenBank/DDBJ databases">
        <title>Genomic Encyclopedia of Type Strains, Phase IV (KMG-IV): sequencing the most valuable type-strain genomes for metagenomic binning, comparative biology and taxonomic classification.</title>
        <authorList>
            <person name="Goeker M."/>
        </authorList>
    </citation>
    <scope>NUCLEOTIDE SEQUENCE [LARGE SCALE GENOMIC DNA]</scope>
    <source>
        <strain evidence="1 2">DSM 9035</strain>
    </source>
</reference>
<dbReference type="EMBL" id="SMAI01000026">
    <property type="protein sequence ID" value="TCT00443.1"/>
    <property type="molecule type" value="Genomic_DNA"/>
</dbReference>
<dbReference type="Proteomes" id="UP000294664">
    <property type="component" value="Unassembled WGS sequence"/>
</dbReference>
<name>A0A4R3LJR1_9HYPH</name>
<gene>
    <name evidence="1" type="ORF">EDC64_1261</name>
</gene>
<evidence type="ECO:0000313" key="1">
    <source>
        <dbReference type="EMBL" id="TCT00443.1"/>
    </source>
</evidence>
<dbReference type="AlphaFoldDB" id="A0A4R3LJR1"/>
<accession>A0A4R3LJR1</accession>
<organism evidence="1 2">
    <name type="scientific">Aquabacter spiritensis</name>
    <dbReference type="NCBI Taxonomy" id="933073"/>
    <lineage>
        <taxon>Bacteria</taxon>
        <taxon>Pseudomonadati</taxon>
        <taxon>Pseudomonadota</taxon>
        <taxon>Alphaproteobacteria</taxon>
        <taxon>Hyphomicrobiales</taxon>
        <taxon>Xanthobacteraceae</taxon>
        <taxon>Aquabacter</taxon>
    </lineage>
</organism>
<comment type="caution">
    <text evidence="1">The sequence shown here is derived from an EMBL/GenBank/DDBJ whole genome shotgun (WGS) entry which is preliminary data.</text>
</comment>